<evidence type="ECO:0000313" key="3">
    <source>
        <dbReference type="Proteomes" id="UP001217089"/>
    </source>
</evidence>
<keyword evidence="3" id="KW-1185">Reference proteome</keyword>
<protein>
    <submittedName>
        <fullName evidence="2">Uncharacterized protein</fullName>
    </submittedName>
</protein>
<name>A0ABQ9EAC1_TEGGR</name>
<evidence type="ECO:0000313" key="2">
    <source>
        <dbReference type="EMBL" id="KAJ8300827.1"/>
    </source>
</evidence>
<proteinExistence type="predicted"/>
<organism evidence="2 3">
    <name type="scientific">Tegillarca granosa</name>
    <name type="common">Malaysian cockle</name>
    <name type="synonym">Anadara granosa</name>
    <dbReference type="NCBI Taxonomy" id="220873"/>
    <lineage>
        <taxon>Eukaryota</taxon>
        <taxon>Metazoa</taxon>
        <taxon>Spiralia</taxon>
        <taxon>Lophotrochozoa</taxon>
        <taxon>Mollusca</taxon>
        <taxon>Bivalvia</taxon>
        <taxon>Autobranchia</taxon>
        <taxon>Pteriomorphia</taxon>
        <taxon>Arcoida</taxon>
        <taxon>Arcoidea</taxon>
        <taxon>Arcidae</taxon>
        <taxon>Tegillarca</taxon>
    </lineage>
</organism>
<reference evidence="2 3" key="1">
    <citation type="submission" date="2022-12" db="EMBL/GenBank/DDBJ databases">
        <title>Chromosome-level genome of Tegillarca granosa.</title>
        <authorList>
            <person name="Kim J."/>
        </authorList>
    </citation>
    <scope>NUCLEOTIDE SEQUENCE [LARGE SCALE GENOMIC DNA]</scope>
    <source>
        <strain evidence="2">Teg-2019</strain>
        <tissue evidence="2">Adductor muscle</tissue>
    </source>
</reference>
<dbReference type="Proteomes" id="UP001217089">
    <property type="component" value="Unassembled WGS sequence"/>
</dbReference>
<feature type="region of interest" description="Disordered" evidence="1">
    <location>
        <begin position="30"/>
        <end position="71"/>
    </location>
</feature>
<gene>
    <name evidence="2" type="ORF">KUTeg_022346</name>
</gene>
<dbReference type="EMBL" id="JARBDR010000919">
    <property type="protein sequence ID" value="KAJ8300827.1"/>
    <property type="molecule type" value="Genomic_DNA"/>
</dbReference>
<accession>A0ABQ9EAC1</accession>
<comment type="caution">
    <text evidence="2">The sequence shown here is derived from an EMBL/GenBank/DDBJ whole genome shotgun (WGS) entry which is preliminary data.</text>
</comment>
<feature type="compositionally biased region" description="Basic and acidic residues" evidence="1">
    <location>
        <begin position="42"/>
        <end position="65"/>
    </location>
</feature>
<evidence type="ECO:0000256" key="1">
    <source>
        <dbReference type="SAM" id="MobiDB-lite"/>
    </source>
</evidence>
<sequence length="71" mass="8098">MPPKFVRNPGSSDYASARSAETRALLNDDSDEDFFLTGPNADPKRLRSDPKIDSSNHNQSDKQELRYNINW</sequence>